<evidence type="ECO:0000313" key="2">
    <source>
        <dbReference type="Proteomes" id="UP001163321"/>
    </source>
</evidence>
<sequence length="100" mass="11167">MTWHLSSSKVECKRVKVETTSTSSGSLSSFAYLYLDVTGITRYCHVLLVFRAAICPASYDLKLLDARLLCHTWSFIIFSIGPFDLEMSTNATSGYCTSNH</sequence>
<accession>A0ACC0VXK6</accession>
<protein>
    <submittedName>
        <fullName evidence="1">Uncharacterized protein</fullName>
    </submittedName>
</protein>
<dbReference type="EMBL" id="CM047585">
    <property type="protein sequence ID" value="KAI9910655.1"/>
    <property type="molecule type" value="Genomic_DNA"/>
</dbReference>
<evidence type="ECO:0000313" key="1">
    <source>
        <dbReference type="EMBL" id="KAI9910655.1"/>
    </source>
</evidence>
<dbReference type="Proteomes" id="UP001163321">
    <property type="component" value="Chromosome 6"/>
</dbReference>
<proteinExistence type="predicted"/>
<keyword evidence="2" id="KW-1185">Reference proteome</keyword>
<gene>
    <name evidence="1" type="ORF">PsorP6_011217</name>
</gene>
<comment type="caution">
    <text evidence="1">The sequence shown here is derived from an EMBL/GenBank/DDBJ whole genome shotgun (WGS) entry which is preliminary data.</text>
</comment>
<organism evidence="1 2">
    <name type="scientific">Peronosclerospora sorghi</name>
    <dbReference type="NCBI Taxonomy" id="230839"/>
    <lineage>
        <taxon>Eukaryota</taxon>
        <taxon>Sar</taxon>
        <taxon>Stramenopiles</taxon>
        <taxon>Oomycota</taxon>
        <taxon>Peronosporomycetes</taxon>
        <taxon>Peronosporales</taxon>
        <taxon>Peronosporaceae</taxon>
        <taxon>Peronosclerospora</taxon>
    </lineage>
</organism>
<reference evidence="1 2" key="1">
    <citation type="journal article" date="2022" name="bioRxiv">
        <title>The genome of the oomycete Peronosclerospora sorghi, a cosmopolitan pathogen of maize and sorghum, is inflated with dispersed pseudogenes.</title>
        <authorList>
            <person name="Fletcher K."/>
            <person name="Martin F."/>
            <person name="Isakeit T."/>
            <person name="Cavanaugh K."/>
            <person name="Magill C."/>
            <person name="Michelmore R."/>
        </authorList>
    </citation>
    <scope>NUCLEOTIDE SEQUENCE [LARGE SCALE GENOMIC DNA]</scope>
    <source>
        <strain evidence="1">P6</strain>
    </source>
</reference>
<name>A0ACC0VXK6_9STRA</name>